<dbReference type="EMBL" id="KV417529">
    <property type="protein sequence ID" value="KZP23981.1"/>
    <property type="molecule type" value="Genomic_DNA"/>
</dbReference>
<sequence length="84" mass="9371">MRCSDASSLVRRATDGHWECAVPRWGVKDLTRRISLGRNGDECFKYLLGQLQTVVRVIPSAIAPMPHPLVPNENLLNAVQMNSL</sequence>
<gene>
    <name evidence="1" type="ORF">FIBSPDRAFT_857745</name>
</gene>
<keyword evidence="2" id="KW-1185">Reference proteome</keyword>
<reference evidence="1 2" key="1">
    <citation type="journal article" date="2016" name="Mol. Biol. Evol.">
        <title>Comparative Genomics of Early-Diverging Mushroom-Forming Fungi Provides Insights into the Origins of Lignocellulose Decay Capabilities.</title>
        <authorList>
            <person name="Nagy L.G."/>
            <person name="Riley R."/>
            <person name="Tritt A."/>
            <person name="Adam C."/>
            <person name="Daum C."/>
            <person name="Floudas D."/>
            <person name="Sun H."/>
            <person name="Yadav J.S."/>
            <person name="Pangilinan J."/>
            <person name="Larsson K.H."/>
            <person name="Matsuura K."/>
            <person name="Barry K."/>
            <person name="Labutti K."/>
            <person name="Kuo R."/>
            <person name="Ohm R.A."/>
            <person name="Bhattacharya S.S."/>
            <person name="Shirouzu T."/>
            <person name="Yoshinaga Y."/>
            <person name="Martin F.M."/>
            <person name="Grigoriev I.V."/>
            <person name="Hibbett D.S."/>
        </authorList>
    </citation>
    <scope>NUCLEOTIDE SEQUENCE [LARGE SCALE GENOMIC DNA]</scope>
    <source>
        <strain evidence="1 2">CBS 109695</strain>
    </source>
</reference>
<organism evidence="1 2">
    <name type="scientific">Athelia psychrophila</name>
    <dbReference type="NCBI Taxonomy" id="1759441"/>
    <lineage>
        <taxon>Eukaryota</taxon>
        <taxon>Fungi</taxon>
        <taxon>Dikarya</taxon>
        <taxon>Basidiomycota</taxon>
        <taxon>Agaricomycotina</taxon>
        <taxon>Agaricomycetes</taxon>
        <taxon>Agaricomycetidae</taxon>
        <taxon>Atheliales</taxon>
        <taxon>Atheliaceae</taxon>
        <taxon>Athelia</taxon>
    </lineage>
</organism>
<evidence type="ECO:0000313" key="2">
    <source>
        <dbReference type="Proteomes" id="UP000076532"/>
    </source>
</evidence>
<accession>A0A166MGK0</accession>
<proteinExistence type="predicted"/>
<dbReference type="AlphaFoldDB" id="A0A166MGK0"/>
<protein>
    <submittedName>
        <fullName evidence="1">Uncharacterized protein</fullName>
    </submittedName>
</protein>
<name>A0A166MGK0_9AGAM</name>
<dbReference type="Proteomes" id="UP000076532">
    <property type="component" value="Unassembled WGS sequence"/>
</dbReference>
<evidence type="ECO:0000313" key="1">
    <source>
        <dbReference type="EMBL" id="KZP23981.1"/>
    </source>
</evidence>